<proteinExistence type="predicted"/>
<dbReference type="GO" id="GO:0004519">
    <property type="term" value="F:endonuclease activity"/>
    <property type="evidence" value="ECO:0007669"/>
    <property type="project" value="UniProtKB-KW"/>
</dbReference>
<evidence type="ECO:0000313" key="5">
    <source>
        <dbReference type="Proteomes" id="UP001221150"/>
    </source>
</evidence>
<protein>
    <submittedName>
        <fullName evidence="4">Restriction endonuclease</fullName>
        <ecNumber evidence="4">3.1.21.-</ecNumber>
    </submittedName>
</protein>
<keyword evidence="4" id="KW-0540">Nuclease</keyword>
<reference evidence="4 5" key="1">
    <citation type="submission" date="2023-03" db="EMBL/GenBank/DDBJ databases">
        <title>Draft genome sequence of Streptomyces sp. K1PA1 isolated from peat swamp forest in Thailand.</title>
        <authorList>
            <person name="Klaysubun C."/>
            <person name="Duangmal K."/>
        </authorList>
    </citation>
    <scope>NUCLEOTIDE SEQUENCE [LARGE SCALE GENOMIC DNA]</scope>
    <source>
        <strain evidence="4 5">K1PA1</strain>
    </source>
</reference>
<keyword evidence="4" id="KW-0255">Endonuclease</keyword>
<keyword evidence="4" id="KW-0378">Hydrolase</keyword>
<evidence type="ECO:0000313" key="4">
    <source>
        <dbReference type="EMBL" id="MDF3297864.1"/>
    </source>
</evidence>
<feature type="region of interest" description="Disordered" evidence="1">
    <location>
        <begin position="398"/>
        <end position="417"/>
    </location>
</feature>
<feature type="transmembrane region" description="Helical" evidence="2">
    <location>
        <begin position="25"/>
        <end position="46"/>
    </location>
</feature>
<keyword evidence="2" id="KW-0472">Membrane</keyword>
<dbReference type="Proteomes" id="UP001221150">
    <property type="component" value="Unassembled WGS sequence"/>
</dbReference>
<feature type="domain" description="Restriction endonuclease type IV Mrr" evidence="3">
    <location>
        <begin position="288"/>
        <end position="371"/>
    </location>
</feature>
<accession>A0ABT5ZZQ2</accession>
<dbReference type="EMBL" id="JARJBB010000002">
    <property type="protein sequence ID" value="MDF3297864.1"/>
    <property type="molecule type" value="Genomic_DNA"/>
</dbReference>
<dbReference type="SUPFAM" id="SSF52980">
    <property type="entry name" value="Restriction endonuclease-like"/>
    <property type="match status" value="1"/>
</dbReference>
<evidence type="ECO:0000256" key="2">
    <source>
        <dbReference type="SAM" id="Phobius"/>
    </source>
</evidence>
<feature type="transmembrane region" description="Helical" evidence="2">
    <location>
        <begin position="52"/>
        <end position="71"/>
    </location>
</feature>
<gene>
    <name evidence="4" type="ORF">P3H78_04365</name>
</gene>
<evidence type="ECO:0000256" key="1">
    <source>
        <dbReference type="SAM" id="MobiDB-lite"/>
    </source>
</evidence>
<dbReference type="Pfam" id="PF04471">
    <property type="entry name" value="Mrr_cat"/>
    <property type="match status" value="1"/>
</dbReference>
<dbReference type="InterPro" id="IPR011335">
    <property type="entry name" value="Restrct_endonuc-II-like"/>
</dbReference>
<comment type="caution">
    <text evidence="4">The sequence shown here is derived from an EMBL/GenBank/DDBJ whole genome shotgun (WGS) entry which is preliminary data.</text>
</comment>
<name>A0ABT5ZZQ2_9ACTN</name>
<organism evidence="4 5">
    <name type="scientific">Streptomyces tropicalis</name>
    <dbReference type="NCBI Taxonomy" id="3034234"/>
    <lineage>
        <taxon>Bacteria</taxon>
        <taxon>Bacillati</taxon>
        <taxon>Actinomycetota</taxon>
        <taxon>Actinomycetes</taxon>
        <taxon>Kitasatosporales</taxon>
        <taxon>Streptomycetaceae</taxon>
        <taxon>Streptomyces</taxon>
    </lineage>
</organism>
<dbReference type="RefSeq" id="WP_276107841.1">
    <property type="nucleotide sequence ID" value="NZ_JARJBB010000002.1"/>
</dbReference>
<dbReference type="InterPro" id="IPR007560">
    <property type="entry name" value="Restrct_endonuc_IV_Mrr"/>
</dbReference>
<feature type="region of interest" description="Disordered" evidence="1">
    <location>
        <begin position="1"/>
        <end position="20"/>
    </location>
</feature>
<evidence type="ECO:0000259" key="3">
    <source>
        <dbReference type="Pfam" id="PF04471"/>
    </source>
</evidence>
<dbReference type="EC" id="3.1.21.-" evidence="4"/>
<dbReference type="GO" id="GO:0016787">
    <property type="term" value="F:hydrolase activity"/>
    <property type="evidence" value="ECO:0007669"/>
    <property type="project" value="UniProtKB-KW"/>
</dbReference>
<sequence>MGAAASVDGAAPGRMAPRSPGDARVELISTVLTFVMTIGILVLLVGAFVSPAVWASGTAVFVLTGSILWLLGKTPAGRRNTARHERDATRHARMRARTAAHAEQKRQAAAADIAERRTREAARTLQRAVQELLDDLPARGTPQDQAIAHCLEKTLGARDPRLQAEAERLTRRHVAVDERILCVAQSETEGNARPALLILTERGAAVSDKGISYRFDPQPEDVSDPTEWSGGHLTVGELIFRFFRYPRLRVALAAREEAAAAAPPADSVHRPAQRLIRDARDAELAAVDWMCYLGFTDAVATPVGADEGIDVLAERAVAQVKKEGSPTTRPTVQQLHGVATAKQRAALFFSMAGYTHPAIAWASQQGIALFQYDLQGTPQPVNPPALSLLEAADKQASRAAGAHAATPTDTIDGTAAP</sequence>
<keyword evidence="2" id="KW-1133">Transmembrane helix</keyword>
<keyword evidence="5" id="KW-1185">Reference proteome</keyword>
<keyword evidence="2" id="KW-0812">Transmembrane</keyword>